<feature type="compositionally biased region" description="Polar residues" evidence="2">
    <location>
        <begin position="37"/>
        <end position="47"/>
    </location>
</feature>
<evidence type="ECO:0000256" key="2">
    <source>
        <dbReference type="SAM" id="MobiDB-lite"/>
    </source>
</evidence>
<dbReference type="OrthoDB" id="338816at2759"/>
<dbReference type="GO" id="GO:0005634">
    <property type="term" value="C:nucleus"/>
    <property type="evidence" value="ECO:0007669"/>
    <property type="project" value="InterPro"/>
</dbReference>
<evidence type="ECO:0000256" key="1">
    <source>
        <dbReference type="SAM" id="Coils"/>
    </source>
</evidence>
<accession>A0A0C2W6X4</accession>
<feature type="region of interest" description="Disordered" evidence="2">
    <location>
        <begin position="1"/>
        <end position="52"/>
    </location>
</feature>
<evidence type="ECO:0000313" key="5">
    <source>
        <dbReference type="Proteomes" id="UP000054549"/>
    </source>
</evidence>
<feature type="compositionally biased region" description="Low complexity" evidence="2">
    <location>
        <begin position="215"/>
        <end position="233"/>
    </location>
</feature>
<sequence>MPQTPWSKGGAGSSLLSDRISPRPQQSGAGPGKDRQSAASPGGNSPGKQVKSPEVLRLESLVKALHKSGGTTPDPKGGCFCLARDHPLSDYVSICQSCGLILCSINLPQFACPFCSSPLLSSEGRKFLIADLEQQILDALAREAEARERAVVEAKRAAGAFPTLSDTMKQQPRPQQQQQKNTSQDPRMNLPPLTKESHKVMSLRTKPGSNKVVISSYTSSSSSPSGSRPASARGSDKEKEKEKEKDDVKRVPRPAHQPKHSTRKVDPSRPWENLLLEGNVAYIPPSRVG</sequence>
<name>A0A0C2W6X4_AMAMK</name>
<dbReference type="STRING" id="946122.A0A0C2W6X4"/>
<keyword evidence="5" id="KW-1185">Reference proteome</keyword>
<feature type="compositionally biased region" description="Basic and acidic residues" evidence="2">
    <location>
        <begin position="234"/>
        <end position="250"/>
    </location>
</feature>
<dbReference type="HOGENOM" id="CLU_059976_0_0_1"/>
<feature type="domain" description="TRIP4/RQT4 C2HC5-type zinc finger" evidence="3">
    <location>
        <begin position="78"/>
        <end position="128"/>
    </location>
</feature>
<dbReference type="AlphaFoldDB" id="A0A0C2W6X4"/>
<feature type="coiled-coil region" evidence="1">
    <location>
        <begin position="129"/>
        <end position="157"/>
    </location>
</feature>
<feature type="compositionally biased region" description="Basic residues" evidence="2">
    <location>
        <begin position="251"/>
        <end position="262"/>
    </location>
</feature>
<dbReference type="InterPro" id="IPR009349">
    <property type="entry name" value="TRIP4/RQT4_C2HC5_Znf"/>
</dbReference>
<dbReference type="GO" id="GO:0008270">
    <property type="term" value="F:zinc ion binding"/>
    <property type="evidence" value="ECO:0007669"/>
    <property type="project" value="InterPro"/>
</dbReference>
<evidence type="ECO:0000259" key="3">
    <source>
        <dbReference type="Pfam" id="PF06221"/>
    </source>
</evidence>
<protein>
    <recommendedName>
        <fullName evidence="3">TRIP4/RQT4 C2HC5-type zinc finger domain-containing protein</fullName>
    </recommendedName>
</protein>
<feature type="compositionally biased region" description="Low complexity" evidence="2">
    <location>
        <begin position="170"/>
        <end position="179"/>
    </location>
</feature>
<dbReference type="GO" id="GO:0072344">
    <property type="term" value="P:rescue of stalled ribosome"/>
    <property type="evidence" value="ECO:0007669"/>
    <property type="project" value="InterPro"/>
</dbReference>
<dbReference type="InParanoid" id="A0A0C2W6X4"/>
<reference evidence="4 5" key="1">
    <citation type="submission" date="2014-04" db="EMBL/GenBank/DDBJ databases">
        <title>Evolutionary Origins and Diversification of the Mycorrhizal Mutualists.</title>
        <authorList>
            <consortium name="DOE Joint Genome Institute"/>
            <consortium name="Mycorrhizal Genomics Consortium"/>
            <person name="Kohler A."/>
            <person name="Kuo A."/>
            <person name="Nagy L.G."/>
            <person name="Floudas D."/>
            <person name="Copeland A."/>
            <person name="Barry K.W."/>
            <person name="Cichocki N."/>
            <person name="Veneault-Fourrey C."/>
            <person name="LaButti K."/>
            <person name="Lindquist E.A."/>
            <person name="Lipzen A."/>
            <person name="Lundell T."/>
            <person name="Morin E."/>
            <person name="Murat C."/>
            <person name="Riley R."/>
            <person name="Ohm R."/>
            <person name="Sun H."/>
            <person name="Tunlid A."/>
            <person name="Henrissat B."/>
            <person name="Grigoriev I.V."/>
            <person name="Hibbett D.S."/>
            <person name="Martin F."/>
        </authorList>
    </citation>
    <scope>NUCLEOTIDE SEQUENCE [LARGE SCALE GENOMIC DNA]</scope>
    <source>
        <strain evidence="4 5">Koide BX008</strain>
    </source>
</reference>
<keyword evidence="1" id="KW-0175">Coiled coil</keyword>
<evidence type="ECO:0000313" key="4">
    <source>
        <dbReference type="EMBL" id="KIL56897.1"/>
    </source>
</evidence>
<dbReference type="EMBL" id="KN818393">
    <property type="protein sequence ID" value="KIL56897.1"/>
    <property type="molecule type" value="Genomic_DNA"/>
</dbReference>
<dbReference type="Proteomes" id="UP000054549">
    <property type="component" value="Unassembled WGS sequence"/>
</dbReference>
<dbReference type="Pfam" id="PF06221">
    <property type="entry name" value="zf-C2HC5"/>
    <property type="match status" value="1"/>
</dbReference>
<dbReference type="GO" id="GO:0180022">
    <property type="term" value="C:RQC-trigger complex"/>
    <property type="evidence" value="ECO:0007669"/>
    <property type="project" value="InterPro"/>
</dbReference>
<gene>
    <name evidence="4" type="ORF">M378DRAFT_194292</name>
</gene>
<organism evidence="4 5">
    <name type="scientific">Amanita muscaria (strain Koide BX008)</name>
    <dbReference type="NCBI Taxonomy" id="946122"/>
    <lineage>
        <taxon>Eukaryota</taxon>
        <taxon>Fungi</taxon>
        <taxon>Dikarya</taxon>
        <taxon>Basidiomycota</taxon>
        <taxon>Agaricomycotina</taxon>
        <taxon>Agaricomycetes</taxon>
        <taxon>Agaricomycetidae</taxon>
        <taxon>Agaricales</taxon>
        <taxon>Pluteineae</taxon>
        <taxon>Amanitaceae</taxon>
        <taxon>Amanita</taxon>
    </lineage>
</organism>
<feature type="region of interest" description="Disordered" evidence="2">
    <location>
        <begin position="161"/>
        <end position="270"/>
    </location>
</feature>
<proteinExistence type="predicted"/>